<sequence>MGLRCLFGCDSTRSLFRFPTLAWLRVKWLEFTHFEESAINASSRLCHRHFSKYCFTNFEMVAAGFAVNLQLSATAVPTIYTVGASSSPSRPATKDVGCQCDPSRSSFGTQVRQAMKLRRSKAIQVNPVAKRESTMSDVCGKIFDSSVCTSMPIKRQRRKDISFSPFSSPASSSSTQPDSTFLPDDTGKTTMLHSDRLTDISTSKS</sequence>
<evidence type="ECO:0000256" key="6">
    <source>
        <dbReference type="RuleBase" id="RU369073"/>
    </source>
</evidence>
<comment type="similarity">
    <text evidence="6">Belongs to the THAP1 family.</text>
</comment>
<evidence type="ECO:0000256" key="2">
    <source>
        <dbReference type="ARBA" id="ARBA00022771"/>
    </source>
</evidence>
<keyword evidence="2 5" id="KW-0863">Zinc-finger</keyword>
<keyword evidence="9" id="KW-1185">Reference proteome</keyword>
<feature type="compositionally biased region" description="Low complexity" evidence="7">
    <location>
        <begin position="162"/>
        <end position="174"/>
    </location>
</feature>
<comment type="function">
    <text evidence="6">DNA-binding transcription regulator that regulates endothelial cell proliferation and G1/S cell-cycle progression. Specifically binds the 5'-[AT]NTNN[GT]GGCA[AGT]-3' core DNA sequence and acts by modulating expression of pRB-E2F cell-cycle target genes.</text>
</comment>
<dbReference type="GO" id="GO:0043565">
    <property type="term" value="F:sequence-specific DNA binding"/>
    <property type="evidence" value="ECO:0007669"/>
    <property type="project" value="UniProtKB-UniRule"/>
</dbReference>
<dbReference type="SMART" id="SM00980">
    <property type="entry name" value="THAP"/>
    <property type="match status" value="1"/>
</dbReference>
<dbReference type="GO" id="GO:0001935">
    <property type="term" value="P:endothelial cell proliferation"/>
    <property type="evidence" value="ECO:0007669"/>
    <property type="project" value="UniProtKB-UniRule"/>
</dbReference>
<organism evidence="9 10">
    <name type="scientific">Danio rerio</name>
    <name type="common">Zebrafish</name>
    <name type="synonym">Brachydanio rerio</name>
    <dbReference type="NCBI Taxonomy" id="7955"/>
    <lineage>
        <taxon>Eukaryota</taxon>
        <taxon>Metazoa</taxon>
        <taxon>Chordata</taxon>
        <taxon>Craniata</taxon>
        <taxon>Vertebrata</taxon>
        <taxon>Euteleostomi</taxon>
        <taxon>Actinopterygii</taxon>
        <taxon>Neopterygii</taxon>
        <taxon>Teleostei</taxon>
        <taxon>Ostariophysi</taxon>
        <taxon>Cypriniformes</taxon>
        <taxon>Danionidae</taxon>
        <taxon>Danioninae</taxon>
        <taxon>Danio</taxon>
    </lineage>
</organism>
<keyword evidence="1" id="KW-0479">Metal-binding</keyword>
<dbReference type="GeneID" id="548339"/>
<feature type="region of interest" description="Disordered" evidence="7">
    <location>
        <begin position="159"/>
        <end position="205"/>
    </location>
</feature>
<dbReference type="RefSeq" id="NP_001017543.2">
    <property type="nucleotide sequence ID" value="NM_001017543.2"/>
</dbReference>
<dbReference type="KEGG" id="dre:548339"/>
<keyword evidence="6" id="KW-0539">Nucleus</keyword>
<keyword evidence="6" id="KW-0804">Transcription</keyword>
<comment type="subcellular location">
    <subcellularLocation>
        <location evidence="6">Nucleus</location>
        <location evidence="6">Nucleoplasm</location>
    </subcellularLocation>
</comment>
<keyword evidence="4 5" id="KW-0238">DNA-binding</keyword>
<dbReference type="Pfam" id="PF05485">
    <property type="entry name" value="THAP"/>
    <property type="match status" value="1"/>
</dbReference>
<evidence type="ECO:0000256" key="3">
    <source>
        <dbReference type="ARBA" id="ARBA00022833"/>
    </source>
</evidence>
<evidence type="ECO:0000313" key="10">
    <source>
        <dbReference type="RefSeq" id="NP_001017543.2"/>
    </source>
</evidence>
<dbReference type="GO" id="GO:0005654">
    <property type="term" value="C:nucleoplasm"/>
    <property type="evidence" value="ECO:0007669"/>
    <property type="project" value="UniProtKB-SubCell"/>
</dbReference>
<dbReference type="GO" id="GO:0003700">
    <property type="term" value="F:DNA-binding transcription factor activity"/>
    <property type="evidence" value="ECO:0007669"/>
    <property type="project" value="UniProtKB-UniRule"/>
</dbReference>
<dbReference type="Proteomes" id="UP000000437">
    <property type="component" value="Chromosome 14"/>
</dbReference>
<keyword evidence="6" id="KW-0175">Coiled coil</keyword>
<reference evidence="10" key="2">
    <citation type="submission" date="2025-08" db="UniProtKB">
        <authorList>
            <consortium name="RefSeq"/>
        </authorList>
    </citation>
    <scope>IDENTIFICATION</scope>
    <source>
        <strain evidence="10">Tuebingen</strain>
    </source>
</reference>
<accession>A0A8M1N4U8</accession>
<dbReference type="InterPro" id="IPR026516">
    <property type="entry name" value="THAP1/10"/>
</dbReference>
<evidence type="ECO:0000256" key="1">
    <source>
        <dbReference type="ARBA" id="ARBA00022723"/>
    </source>
</evidence>
<feature type="domain" description="THAP-type" evidence="8">
    <location>
        <begin position="1"/>
        <end position="80"/>
    </location>
</feature>
<evidence type="ECO:0000256" key="5">
    <source>
        <dbReference type="PROSITE-ProRule" id="PRU00309"/>
    </source>
</evidence>
<keyword evidence="3" id="KW-0862">Zinc</keyword>
<dbReference type="SUPFAM" id="SSF57716">
    <property type="entry name" value="Glucocorticoid receptor-like (DNA-binding domain)"/>
    <property type="match status" value="1"/>
</dbReference>
<dbReference type="PANTHER" id="PTHR46600:SF7">
    <property type="entry name" value="SI:DKEY-228B2.6-RELATED"/>
    <property type="match status" value="1"/>
</dbReference>
<gene>
    <name evidence="10 11" type="ORF">zgc:113364</name>
</gene>
<evidence type="ECO:0000313" key="11">
    <source>
        <dbReference type="ZFIN" id="ZDB-GENE-050410-5"/>
    </source>
</evidence>
<dbReference type="PROSITE" id="PS50950">
    <property type="entry name" value="ZF_THAP"/>
    <property type="match status" value="1"/>
</dbReference>
<dbReference type="PANTHER" id="PTHR46600">
    <property type="entry name" value="THAP DOMAIN-CONTAINING"/>
    <property type="match status" value="1"/>
</dbReference>
<dbReference type="AGR" id="ZFIN:ZDB-GENE-050410-5"/>
<evidence type="ECO:0000256" key="4">
    <source>
        <dbReference type="ARBA" id="ARBA00023125"/>
    </source>
</evidence>
<dbReference type="SMART" id="SM00692">
    <property type="entry name" value="DM3"/>
    <property type="match status" value="1"/>
</dbReference>
<dbReference type="AlphaFoldDB" id="A0A8M1N4U8"/>
<reference evidence="10" key="1">
    <citation type="journal article" date="2016" name="BMC Genomics">
        <title>Gene evolution and gene expression after whole genome duplication in fish: the PhyloFish database.</title>
        <authorList>
            <person name="Pasquier J."/>
            <person name="Cabau C."/>
            <person name="Nguyen T."/>
            <person name="Jouanno E."/>
            <person name="Severac D."/>
            <person name="Braasch I."/>
            <person name="Journot L."/>
            <person name="Pontarotti P."/>
            <person name="Klopp C."/>
            <person name="Postlethwait J.H."/>
            <person name="Guiguen Y."/>
            <person name="Bobe J."/>
        </authorList>
    </citation>
    <scope>NUCLEOTIDE SEQUENCE</scope>
    <source>
        <strain evidence="10">Tuebingen</strain>
    </source>
</reference>
<proteinExistence type="inferred from homology"/>
<protein>
    <recommendedName>
        <fullName evidence="6">THAP domain-containing protein 1</fullName>
    </recommendedName>
</protein>
<name>A0A8M1N4U8_DANRE</name>
<dbReference type="GO" id="GO:0008270">
    <property type="term" value="F:zinc ion binding"/>
    <property type="evidence" value="ECO:0007669"/>
    <property type="project" value="UniProtKB-KW"/>
</dbReference>
<keyword evidence="6" id="KW-0131">Cell cycle</keyword>
<evidence type="ECO:0000259" key="8">
    <source>
        <dbReference type="PROSITE" id="PS50950"/>
    </source>
</evidence>
<evidence type="ECO:0000313" key="9">
    <source>
        <dbReference type="Proteomes" id="UP000000437"/>
    </source>
</evidence>
<keyword evidence="6" id="KW-0805">Transcription regulation</keyword>
<dbReference type="ZFIN" id="ZDB-GENE-050410-5">
    <property type="gene designation" value="zgc:113364"/>
</dbReference>
<evidence type="ECO:0000256" key="7">
    <source>
        <dbReference type="SAM" id="MobiDB-lite"/>
    </source>
</evidence>
<dbReference type="InterPro" id="IPR006612">
    <property type="entry name" value="THAP_Znf"/>
</dbReference>